<proteinExistence type="inferred from homology"/>
<evidence type="ECO:0000256" key="6">
    <source>
        <dbReference type="ARBA" id="ARBA00022490"/>
    </source>
</evidence>
<comment type="caution">
    <text evidence="11">The sequence shown here is derived from an EMBL/GenBank/DDBJ whole genome shotgun (WGS) entry which is preliminary data.</text>
</comment>
<evidence type="ECO:0000256" key="5">
    <source>
        <dbReference type="ARBA" id="ARBA00013151"/>
    </source>
</evidence>
<keyword evidence="12" id="KW-1185">Reference proteome</keyword>
<dbReference type="SUPFAM" id="SSF51569">
    <property type="entry name" value="Aldolase"/>
    <property type="match status" value="1"/>
</dbReference>
<evidence type="ECO:0000256" key="4">
    <source>
        <dbReference type="ARBA" id="ARBA00008426"/>
    </source>
</evidence>
<evidence type="ECO:0000256" key="10">
    <source>
        <dbReference type="HAMAP-Rule" id="MF_00493"/>
    </source>
</evidence>
<evidence type="ECO:0000313" key="11">
    <source>
        <dbReference type="EMBL" id="PJE95468.1"/>
    </source>
</evidence>
<evidence type="ECO:0000256" key="9">
    <source>
        <dbReference type="ARBA" id="ARBA00023270"/>
    </source>
</evidence>
<comment type="catalytic activity">
    <reaction evidence="10">
        <text>D-sedoheptulose 7-phosphate + D-glyceraldehyde 3-phosphate = D-erythrose 4-phosphate + beta-D-fructose 6-phosphate</text>
        <dbReference type="Rhea" id="RHEA:17053"/>
        <dbReference type="ChEBI" id="CHEBI:16897"/>
        <dbReference type="ChEBI" id="CHEBI:57483"/>
        <dbReference type="ChEBI" id="CHEBI:57634"/>
        <dbReference type="ChEBI" id="CHEBI:59776"/>
        <dbReference type="EC" id="2.2.1.2"/>
    </reaction>
</comment>
<dbReference type="EC" id="2.2.1.2" evidence="5 10"/>
<protein>
    <recommendedName>
        <fullName evidence="5 10">Transaldolase</fullName>
        <ecNumber evidence="5 10">2.2.1.2</ecNumber>
    </recommendedName>
</protein>
<organism evidence="11 12">
    <name type="scientific">Streptomyces carminius</name>
    <dbReference type="NCBI Taxonomy" id="2665496"/>
    <lineage>
        <taxon>Bacteria</taxon>
        <taxon>Bacillati</taxon>
        <taxon>Actinomycetota</taxon>
        <taxon>Actinomycetes</taxon>
        <taxon>Kitasatosporales</taxon>
        <taxon>Streptomycetaceae</taxon>
        <taxon>Streptomyces</taxon>
    </lineage>
</organism>
<comment type="subcellular location">
    <subcellularLocation>
        <location evidence="2 10">Cytoplasm</location>
    </subcellularLocation>
</comment>
<dbReference type="GO" id="GO:0005975">
    <property type="term" value="P:carbohydrate metabolic process"/>
    <property type="evidence" value="ECO:0007669"/>
    <property type="project" value="InterPro"/>
</dbReference>
<accession>A0A2M8LU28</accession>
<dbReference type="GO" id="GO:0006098">
    <property type="term" value="P:pentose-phosphate shunt"/>
    <property type="evidence" value="ECO:0007669"/>
    <property type="project" value="UniProtKB-UniRule"/>
</dbReference>
<dbReference type="AlphaFoldDB" id="A0A2M8LU28"/>
<dbReference type="InterPro" id="IPR004732">
    <property type="entry name" value="Transaldolase_2"/>
</dbReference>
<dbReference type="PIRSF" id="PIRSF036915">
    <property type="entry name" value="Trnald_Bac_Plnt"/>
    <property type="match status" value="1"/>
</dbReference>
<dbReference type="InterPro" id="IPR013785">
    <property type="entry name" value="Aldolase_TIM"/>
</dbReference>
<evidence type="ECO:0000256" key="3">
    <source>
        <dbReference type="ARBA" id="ARBA00004857"/>
    </source>
</evidence>
<feature type="active site" description="Schiff-base intermediate with substrate" evidence="10">
    <location>
        <position position="149"/>
    </location>
</feature>
<dbReference type="GO" id="GO:0005737">
    <property type="term" value="C:cytoplasm"/>
    <property type="evidence" value="ECO:0007669"/>
    <property type="project" value="UniProtKB-SubCell"/>
</dbReference>
<keyword evidence="7 10" id="KW-0808">Transferase</keyword>
<dbReference type="UniPathway" id="UPA00115">
    <property type="reaction ID" value="UER00414"/>
</dbReference>
<dbReference type="Gene3D" id="3.20.20.70">
    <property type="entry name" value="Aldolase class I"/>
    <property type="match status" value="1"/>
</dbReference>
<dbReference type="PANTHER" id="PTHR10683:SF31">
    <property type="entry name" value="TRANSALDOLASE"/>
    <property type="match status" value="1"/>
</dbReference>
<gene>
    <name evidence="10" type="primary">tal</name>
    <name evidence="11" type="ORF">CUT44_22950</name>
</gene>
<dbReference type="GO" id="GO:0004801">
    <property type="term" value="F:transaldolase activity"/>
    <property type="evidence" value="ECO:0007669"/>
    <property type="project" value="UniProtKB-UniRule"/>
</dbReference>
<dbReference type="Pfam" id="PF00923">
    <property type="entry name" value="TAL_FSA"/>
    <property type="match status" value="1"/>
</dbReference>
<dbReference type="RefSeq" id="WP_100203830.1">
    <property type="nucleotide sequence ID" value="NZ_PGGW01000065.1"/>
</dbReference>
<keyword evidence="9 10" id="KW-0704">Schiff base</keyword>
<evidence type="ECO:0000256" key="8">
    <source>
        <dbReference type="ARBA" id="ARBA00023126"/>
    </source>
</evidence>
<evidence type="ECO:0000313" key="12">
    <source>
        <dbReference type="Proteomes" id="UP000230407"/>
    </source>
</evidence>
<sequence length="374" mass="39940">MASERAAPYEEHRLEELVAEGVSPWVEGVTRDRIASGYLARLVRRTGVRGATTELAALLRALTRTAAYREQLVRDGARGASAEAVLREILVQDARSACDCLLGVFEETGGADGLVSVDLDPRHAHDASATVADAVAVAGAVDRPNALVKIPATPQGLRAAADCLGRGIGVQITEIFSVRRYEAAVAAYFEGLERALAAGRRLSAIASVAAFPVARLDAEVDARLAASATPEAERLRGTAATATARLAYEVYEEWLGRSRWRPLRAAGARPQRLMWMDTLAGSPPRARYVDRLVAWGTVNAMPPPVLEAAVRSRALRGDTLSGQAEAARTVWERLERAGVPAGTVAAELSADGLRRLADRWRRLLAVVADELAAA</sequence>
<comment type="similarity">
    <text evidence="4 10">Belongs to the transaldolase family. Type 2 subfamily.</text>
</comment>
<name>A0A2M8LU28_9ACTN</name>
<dbReference type="HAMAP" id="MF_00493">
    <property type="entry name" value="Transaldolase_2"/>
    <property type="match status" value="1"/>
</dbReference>
<keyword evidence="8 10" id="KW-0570">Pentose shunt</keyword>
<dbReference type="InterPro" id="IPR001585">
    <property type="entry name" value="TAL/FSA"/>
</dbReference>
<comment type="pathway">
    <text evidence="3 10">Carbohydrate degradation; pentose phosphate pathway; D-glyceraldehyde 3-phosphate and beta-D-fructose 6-phosphate from D-ribose 5-phosphate and D-xylulose 5-phosphate (non-oxidative stage): step 2/3.</text>
</comment>
<reference evidence="11 12" key="1">
    <citation type="submission" date="2017-11" db="EMBL/GenBank/DDBJ databases">
        <title>Streptomyces carmine sp. nov., a novel actinomycete isolated from Sophora alopecuroides in Xinjiang, China.</title>
        <authorList>
            <person name="Wang Y."/>
            <person name="Luo X."/>
            <person name="Wan C."/>
            <person name="Zhang L."/>
        </authorList>
    </citation>
    <scope>NUCLEOTIDE SEQUENCE [LARGE SCALE GENOMIC DNA]</scope>
    <source>
        <strain evidence="11 12">TRM SA0054</strain>
    </source>
</reference>
<dbReference type="EMBL" id="PGGW01000065">
    <property type="protein sequence ID" value="PJE95468.1"/>
    <property type="molecule type" value="Genomic_DNA"/>
</dbReference>
<keyword evidence="6 10" id="KW-0963">Cytoplasm</keyword>
<evidence type="ECO:0000256" key="2">
    <source>
        <dbReference type="ARBA" id="ARBA00004496"/>
    </source>
</evidence>
<comment type="function">
    <text evidence="1 10">Transaldolase is important for the balance of metabolites in the pentose-phosphate pathway.</text>
</comment>
<dbReference type="PANTHER" id="PTHR10683">
    <property type="entry name" value="TRANSALDOLASE"/>
    <property type="match status" value="1"/>
</dbReference>
<evidence type="ECO:0000256" key="7">
    <source>
        <dbReference type="ARBA" id="ARBA00022679"/>
    </source>
</evidence>
<evidence type="ECO:0000256" key="1">
    <source>
        <dbReference type="ARBA" id="ARBA00003518"/>
    </source>
</evidence>
<dbReference type="Proteomes" id="UP000230407">
    <property type="component" value="Unassembled WGS sequence"/>
</dbReference>